<dbReference type="KEGG" id="tfl:RPIT_02455"/>
<organism evidence="1 2">
    <name type="scientific">Tessaracoccus flavus</name>
    <dbReference type="NCBI Taxonomy" id="1610493"/>
    <lineage>
        <taxon>Bacteria</taxon>
        <taxon>Bacillati</taxon>
        <taxon>Actinomycetota</taxon>
        <taxon>Actinomycetes</taxon>
        <taxon>Propionibacteriales</taxon>
        <taxon>Propionibacteriaceae</taxon>
        <taxon>Tessaracoccus</taxon>
    </lineage>
</organism>
<reference evidence="1 2" key="1">
    <citation type="journal article" date="2016" name="Int. J. Syst. Evol. Microbiol.">
        <title>Tessaracoccus flavus sp. nov., isolated from the drainage system of a lindane-producing factory.</title>
        <authorList>
            <person name="Kumari R."/>
            <person name="Singh P."/>
            <person name="Schumann P."/>
            <person name="Lal R."/>
        </authorList>
    </citation>
    <scope>NUCLEOTIDE SEQUENCE [LARGE SCALE GENOMIC DNA]</scope>
    <source>
        <strain evidence="1 2">RP1T</strain>
    </source>
</reference>
<evidence type="ECO:0000313" key="2">
    <source>
        <dbReference type="Proteomes" id="UP000188324"/>
    </source>
</evidence>
<name>A0A1Q2CCL0_9ACTN</name>
<accession>A0A1Q2CCL0</accession>
<protein>
    <submittedName>
        <fullName evidence="1">Uncharacterized protein</fullName>
    </submittedName>
</protein>
<evidence type="ECO:0000313" key="1">
    <source>
        <dbReference type="EMBL" id="AQP43820.1"/>
    </source>
</evidence>
<dbReference type="Proteomes" id="UP000188324">
    <property type="component" value="Chromosome"/>
</dbReference>
<dbReference type="EMBL" id="CP019605">
    <property type="protein sequence ID" value="AQP43820.1"/>
    <property type="molecule type" value="Genomic_DNA"/>
</dbReference>
<dbReference type="STRING" id="1610493.RPIT_02455"/>
<sequence length="245" mass="25914">MSIRSASRSIRASGTLAILALATLTALSSGAAAAPAQGAGVFKLTFSGYASMASWSTCPDLSAADVGDMCSGADVMAFYSSGREQAGSEFHLHDRKSGVVKIFSYTCTVADFEVDPGVVERTCLPATEEFGRAVDVDVAVDPRLDQTHATALVPVQVSDWVSGTGSEATVEVDVSFSGSGPTRRIDERTHVTDRYVMWLEGTKGWERDCQATATFDGVTVPGELVACSMSRVRQAEVRVYHGLPS</sequence>
<dbReference type="RefSeq" id="WP_077340267.1">
    <property type="nucleotide sequence ID" value="NZ_CP019605.1"/>
</dbReference>
<proteinExistence type="predicted"/>
<dbReference type="OrthoDB" id="3733136at2"/>
<gene>
    <name evidence="1" type="ORF">RPIT_02455</name>
</gene>
<keyword evidence="2" id="KW-1185">Reference proteome</keyword>
<dbReference type="AlphaFoldDB" id="A0A1Q2CCL0"/>